<feature type="domain" description="BLUF" evidence="1">
    <location>
        <begin position="6"/>
        <end position="102"/>
    </location>
</feature>
<sequence length="135" mass="14950">MPTPPLFAAGYSSLPARPLGSDEVAALVARASAANRRTGVTGQLLMIEGDGHVVRYAQWVEGPQDVVLDLLTRISNDARHYDVRLSFVGPVAERRFPAWSMRERRVPREALDRARLWTPEASNLPVRDAAFDVVD</sequence>
<evidence type="ECO:0000313" key="3">
    <source>
        <dbReference type="Proteomes" id="UP001267426"/>
    </source>
</evidence>
<dbReference type="InterPro" id="IPR007024">
    <property type="entry name" value="BLUF_domain"/>
</dbReference>
<comment type="caution">
    <text evidence="2">The sequence shown here is derived from an EMBL/GenBank/DDBJ whole genome shotgun (WGS) entry which is preliminary data.</text>
</comment>
<reference evidence="2 3" key="1">
    <citation type="submission" date="2023-09" db="EMBL/GenBank/DDBJ databases">
        <authorList>
            <person name="Rey-Velasco X."/>
        </authorList>
    </citation>
    <scope>NUCLEOTIDE SEQUENCE [LARGE SCALE GENOMIC DNA]</scope>
    <source>
        <strain evidence="2 3">F394</strain>
    </source>
</reference>
<dbReference type="InterPro" id="IPR036046">
    <property type="entry name" value="Acylphosphatase-like_dom_sf"/>
</dbReference>
<dbReference type="EMBL" id="JAVRHT010000031">
    <property type="protein sequence ID" value="MDT0632545.1"/>
    <property type="molecule type" value="Genomic_DNA"/>
</dbReference>
<protein>
    <submittedName>
        <fullName evidence="2">BLUF domain-containing protein</fullName>
    </submittedName>
</protein>
<dbReference type="SMART" id="SM01034">
    <property type="entry name" value="BLUF"/>
    <property type="match status" value="1"/>
</dbReference>
<name>A0ABU3BTD5_9BACT</name>
<dbReference type="RefSeq" id="WP_311664528.1">
    <property type="nucleotide sequence ID" value="NZ_JAVRHT010000031.1"/>
</dbReference>
<evidence type="ECO:0000313" key="2">
    <source>
        <dbReference type="EMBL" id="MDT0632545.1"/>
    </source>
</evidence>
<proteinExistence type="predicted"/>
<dbReference type="Pfam" id="PF04940">
    <property type="entry name" value="BLUF"/>
    <property type="match status" value="1"/>
</dbReference>
<accession>A0ABU3BTD5</accession>
<dbReference type="Gene3D" id="3.30.70.100">
    <property type="match status" value="1"/>
</dbReference>
<dbReference type="Proteomes" id="UP001267426">
    <property type="component" value="Unassembled WGS sequence"/>
</dbReference>
<gene>
    <name evidence="2" type="ORF">RM540_12365</name>
</gene>
<dbReference type="SUPFAM" id="SSF54975">
    <property type="entry name" value="Acylphosphatase/BLUF domain-like"/>
    <property type="match status" value="1"/>
</dbReference>
<keyword evidence="3" id="KW-1185">Reference proteome</keyword>
<organism evidence="2 3">
    <name type="scientific">Rubrivirga litoralis</name>
    <dbReference type="NCBI Taxonomy" id="3075598"/>
    <lineage>
        <taxon>Bacteria</taxon>
        <taxon>Pseudomonadati</taxon>
        <taxon>Rhodothermota</taxon>
        <taxon>Rhodothermia</taxon>
        <taxon>Rhodothermales</taxon>
        <taxon>Rubricoccaceae</taxon>
        <taxon>Rubrivirga</taxon>
    </lineage>
</organism>
<dbReference type="PROSITE" id="PS50925">
    <property type="entry name" value="BLUF"/>
    <property type="match status" value="1"/>
</dbReference>
<evidence type="ECO:0000259" key="1">
    <source>
        <dbReference type="PROSITE" id="PS50925"/>
    </source>
</evidence>